<name>A0A5J4PV63_9ZZZZ</name>
<evidence type="ECO:0000313" key="1">
    <source>
        <dbReference type="EMBL" id="KAA6313012.1"/>
    </source>
</evidence>
<sequence length="117" mass="13611">HISFIKQRNTITKENTPLLKLLDCLRLFKNIPDTTPDKACRRLLYLLSQLDDNQRNKIKRLALKYTPQTIAVLGAMLETLDSDEDTNSLFKRINPMTAYKLGISLKVLPNKKKWNIR</sequence>
<protein>
    <submittedName>
        <fullName evidence="1">Uncharacterized protein</fullName>
    </submittedName>
</protein>
<reference evidence="1" key="1">
    <citation type="submission" date="2019-03" db="EMBL/GenBank/DDBJ databases">
        <title>Single cell metagenomics reveals metabolic interactions within the superorganism composed of flagellate Streblomastix strix and complex community of Bacteroidetes bacteria on its surface.</title>
        <authorList>
            <person name="Treitli S.C."/>
            <person name="Kolisko M."/>
            <person name="Husnik F."/>
            <person name="Keeling P."/>
            <person name="Hampl V."/>
        </authorList>
    </citation>
    <scope>NUCLEOTIDE SEQUENCE</scope>
    <source>
        <strain evidence="1">STM</strain>
    </source>
</reference>
<gene>
    <name evidence="1" type="ORF">EZS27_036146</name>
</gene>
<feature type="non-terminal residue" evidence="1">
    <location>
        <position position="1"/>
    </location>
</feature>
<dbReference type="AlphaFoldDB" id="A0A5J4PV63"/>
<proteinExistence type="predicted"/>
<accession>A0A5J4PV63</accession>
<dbReference type="EMBL" id="SNRY01006252">
    <property type="protein sequence ID" value="KAA6313012.1"/>
    <property type="molecule type" value="Genomic_DNA"/>
</dbReference>
<organism evidence="1">
    <name type="scientific">termite gut metagenome</name>
    <dbReference type="NCBI Taxonomy" id="433724"/>
    <lineage>
        <taxon>unclassified sequences</taxon>
        <taxon>metagenomes</taxon>
        <taxon>organismal metagenomes</taxon>
    </lineage>
</organism>
<comment type="caution">
    <text evidence="1">The sequence shown here is derived from an EMBL/GenBank/DDBJ whole genome shotgun (WGS) entry which is preliminary data.</text>
</comment>